<reference evidence="3" key="2">
    <citation type="submission" date="2021-05" db="UniProtKB">
        <authorList>
            <consortium name="EnsemblPlants"/>
        </authorList>
    </citation>
    <scope>IDENTIFICATION</scope>
    <source>
        <strain evidence="3">subsp. malaccensis</strain>
    </source>
</reference>
<dbReference type="EnsemblPlants" id="Ma04_t29020.1">
    <property type="protein sequence ID" value="Ma04_p29020.1"/>
    <property type="gene ID" value="Ma04_g29020"/>
</dbReference>
<reference evidence="2" key="1">
    <citation type="submission" date="2021-03" db="EMBL/GenBank/DDBJ databases">
        <authorList>
            <consortium name="Genoscope - CEA"/>
            <person name="William W."/>
        </authorList>
    </citation>
    <scope>NUCLEOTIDE SEQUENCE</scope>
    <source>
        <strain evidence="2">Doubled-haploid Pahang</strain>
    </source>
</reference>
<evidence type="ECO:0000313" key="2">
    <source>
        <dbReference type="EMBL" id="CAG1843709.1"/>
    </source>
</evidence>
<feature type="region of interest" description="Disordered" evidence="1">
    <location>
        <begin position="1"/>
        <end position="31"/>
    </location>
</feature>
<dbReference type="Gramene" id="Ma04_t29020.1">
    <property type="protein sequence ID" value="Ma04_p29020.1"/>
    <property type="gene ID" value="Ma04_g29020"/>
</dbReference>
<evidence type="ECO:0000313" key="3">
    <source>
        <dbReference type="EnsemblPlants" id="Ma04_p29020.1"/>
    </source>
</evidence>
<gene>
    <name evidence="2" type="ORF">GSMUA_135040.1</name>
</gene>
<protein>
    <submittedName>
        <fullName evidence="2">(wild Malaysian banana) hypothetical protein</fullName>
    </submittedName>
</protein>
<name>A0A804IV53_MUSAM</name>
<keyword evidence="4" id="KW-1185">Reference proteome</keyword>
<dbReference type="EMBL" id="HG996469">
    <property type="protein sequence ID" value="CAG1843709.1"/>
    <property type="molecule type" value="Genomic_DNA"/>
</dbReference>
<accession>A0A804IV53</accession>
<sequence length="59" mass="6514">MDLETGEPHFVHTISIPHLSPESSSQSGSLGRLPFQCYRSKLSRSTWASSRNPALDRGT</sequence>
<evidence type="ECO:0000256" key="1">
    <source>
        <dbReference type="SAM" id="MobiDB-lite"/>
    </source>
</evidence>
<organism evidence="3 4">
    <name type="scientific">Musa acuminata subsp. malaccensis</name>
    <name type="common">Wild banana</name>
    <name type="synonym">Musa malaccensis</name>
    <dbReference type="NCBI Taxonomy" id="214687"/>
    <lineage>
        <taxon>Eukaryota</taxon>
        <taxon>Viridiplantae</taxon>
        <taxon>Streptophyta</taxon>
        <taxon>Embryophyta</taxon>
        <taxon>Tracheophyta</taxon>
        <taxon>Spermatophyta</taxon>
        <taxon>Magnoliopsida</taxon>
        <taxon>Liliopsida</taxon>
        <taxon>Zingiberales</taxon>
        <taxon>Musaceae</taxon>
        <taxon>Musa</taxon>
    </lineage>
</organism>
<feature type="compositionally biased region" description="Low complexity" evidence="1">
    <location>
        <begin position="14"/>
        <end position="31"/>
    </location>
</feature>
<dbReference type="AlphaFoldDB" id="A0A804IV53"/>
<evidence type="ECO:0000313" key="4">
    <source>
        <dbReference type="Proteomes" id="UP000012960"/>
    </source>
</evidence>
<feature type="compositionally biased region" description="Basic and acidic residues" evidence="1">
    <location>
        <begin position="1"/>
        <end position="10"/>
    </location>
</feature>
<dbReference type="Proteomes" id="UP000012960">
    <property type="component" value="Unplaced"/>
</dbReference>
<proteinExistence type="predicted"/>
<dbReference type="InParanoid" id="A0A804IV53"/>